<reference evidence="3" key="1">
    <citation type="submission" date="2022-11" db="UniProtKB">
        <authorList>
            <consortium name="WormBaseParasite"/>
        </authorList>
    </citation>
    <scope>IDENTIFICATION</scope>
</reference>
<protein>
    <submittedName>
        <fullName evidence="3">Uncharacterized protein</fullName>
    </submittedName>
</protein>
<evidence type="ECO:0000256" key="1">
    <source>
        <dbReference type="SAM" id="MobiDB-lite"/>
    </source>
</evidence>
<accession>A0A914I8Z3</accession>
<organism evidence="2 3">
    <name type="scientific">Globodera rostochiensis</name>
    <name type="common">Golden nematode worm</name>
    <name type="synonym">Heterodera rostochiensis</name>
    <dbReference type="NCBI Taxonomy" id="31243"/>
    <lineage>
        <taxon>Eukaryota</taxon>
        <taxon>Metazoa</taxon>
        <taxon>Ecdysozoa</taxon>
        <taxon>Nematoda</taxon>
        <taxon>Chromadorea</taxon>
        <taxon>Rhabditida</taxon>
        <taxon>Tylenchina</taxon>
        <taxon>Tylenchomorpha</taxon>
        <taxon>Tylenchoidea</taxon>
        <taxon>Heteroderidae</taxon>
        <taxon>Heteroderinae</taxon>
        <taxon>Globodera</taxon>
    </lineage>
</organism>
<feature type="region of interest" description="Disordered" evidence="1">
    <location>
        <begin position="213"/>
        <end position="235"/>
    </location>
</feature>
<feature type="region of interest" description="Disordered" evidence="1">
    <location>
        <begin position="273"/>
        <end position="295"/>
    </location>
</feature>
<sequence length="313" mass="35097">MCSTIESTVIIDLKRCPCIHSLSQLVDVTLQSLLYQRQMIPEPVSTLLRGSTPVAEQFKRTYPKVQQILRNTFRSANGDGRIREFLMLVDCAGGAAAGSANATDFETNYCCCEAPTYCEELSAKERRLIFSAVALSKTAVAYFEGCKVPGRMEKVFMFIRTKGQLVDSGAGNGEGGLEEDESFEVPDGKMRRRRNIRQLRIQVNAPCSQRLRPRRTPTTVEGPKNGTAAAEENDENVEKRIDANDEAAVNGWRRRAYYGKEYKELEAYNNDYNTADDNDAAADADEDVDEDNDEEEMVCSTWYRLGPFLTNLC</sequence>
<dbReference type="AlphaFoldDB" id="A0A914I8Z3"/>
<keyword evidence="2" id="KW-1185">Reference proteome</keyword>
<name>A0A914I8Z3_GLORO</name>
<feature type="compositionally biased region" description="Acidic residues" evidence="1">
    <location>
        <begin position="274"/>
        <end position="295"/>
    </location>
</feature>
<evidence type="ECO:0000313" key="3">
    <source>
        <dbReference type="WBParaSite" id="Gr19_v10_g8386.t1"/>
    </source>
</evidence>
<proteinExistence type="predicted"/>
<dbReference type="Proteomes" id="UP000887572">
    <property type="component" value="Unplaced"/>
</dbReference>
<evidence type="ECO:0000313" key="2">
    <source>
        <dbReference type="Proteomes" id="UP000887572"/>
    </source>
</evidence>
<dbReference type="WBParaSite" id="Gr19_v10_g8386.t1">
    <property type="protein sequence ID" value="Gr19_v10_g8386.t1"/>
    <property type="gene ID" value="Gr19_v10_g8386"/>
</dbReference>